<evidence type="ECO:0000256" key="9">
    <source>
        <dbReference type="ARBA" id="ARBA00048988"/>
    </source>
</evidence>
<gene>
    <name evidence="12" type="ORF">GXW98_03070</name>
</gene>
<dbReference type="Pfam" id="PF00580">
    <property type="entry name" value="UvrD-helicase"/>
    <property type="match status" value="1"/>
</dbReference>
<keyword evidence="6" id="KW-0413">Isomerase</keyword>
<organism evidence="12 13">
    <name type="scientific">Bifidobacterium crudilactis</name>
    <dbReference type="NCBI Taxonomy" id="327277"/>
    <lineage>
        <taxon>Bacteria</taxon>
        <taxon>Bacillati</taxon>
        <taxon>Actinomycetota</taxon>
        <taxon>Actinomycetes</taxon>
        <taxon>Bifidobacteriales</taxon>
        <taxon>Bifidobacteriaceae</taxon>
        <taxon>Bifidobacterium</taxon>
    </lineage>
</organism>
<keyword evidence="2 10" id="KW-0547">Nucleotide-binding</keyword>
<evidence type="ECO:0000259" key="11">
    <source>
        <dbReference type="PROSITE" id="PS51198"/>
    </source>
</evidence>
<dbReference type="GO" id="GO:0043138">
    <property type="term" value="F:3'-5' DNA helicase activity"/>
    <property type="evidence" value="ECO:0007669"/>
    <property type="project" value="UniProtKB-EC"/>
</dbReference>
<dbReference type="AlphaFoldDB" id="A0A971CY25"/>
<evidence type="ECO:0000256" key="8">
    <source>
        <dbReference type="ARBA" id="ARBA00034808"/>
    </source>
</evidence>
<dbReference type="InterPro" id="IPR013986">
    <property type="entry name" value="DExx_box_DNA_helicase_dom_sf"/>
</dbReference>
<comment type="catalytic activity">
    <reaction evidence="9">
        <text>ATP + H2O = ADP + phosphate + H(+)</text>
        <dbReference type="Rhea" id="RHEA:13065"/>
        <dbReference type="ChEBI" id="CHEBI:15377"/>
        <dbReference type="ChEBI" id="CHEBI:15378"/>
        <dbReference type="ChEBI" id="CHEBI:30616"/>
        <dbReference type="ChEBI" id="CHEBI:43474"/>
        <dbReference type="ChEBI" id="CHEBI:456216"/>
        <dbReference type="EC" id="5.6.2.4"/>
    </reaction>
</comment>
<dbReference type="InterPro" id="IPR000212">
    <property type="entry name" value="DNA_helicase_UvrD/REP"/>
</dbReference>
<evidence type="ECO:0000256" key="6">
    <source>
        <dbReference type="ARBA" id="ARBA00023235"/>
    </source>
</evidence>
<keyword evidence="5 10" id="KW-0067">ATP-binding</keyword>
<dbReference type="RefSeq" id="WP_273172968.1">
    <property type="nucleotide sequence ID" value="NZ_JAAXZR010000012.1"/>
</dbReference>
<keyword evidence="4 10" id="KW-0347">Helicase</keyword>
<comment type="catalytic activity">
    <reaction evidence="7">
        <text>Couples ATP hydrolysis with the unwinding of duplex DNA by translocating in the 3'-5' direction.</text>
        <dbReference type="EC" id="5.6.2.4"/>
    </reaction>
</comment>
<evidence type="ECO:0000256" key="7">
    <source>
        <dbReference type="ARBA" id="ARBA00034617"/>
    </source>
</evidence>
<dbReference type="Gene3D" id="3.40.50.300">
    <property type="entry name" value="P-loop containing nucleotide triphosphate hydrolases"/>
    <property type="match status" value="2"/>
</dbReference>
<evidence type="ECO:0000256" key="5">
    <source>
        <dbReference type="ARBA" id="ARBA00022840"/>
    </source>
</evidence>
<evidence type="ECO:0000256" key="1">
    <source>
        <dbReference type="ARBA" id="ARBA00009922"/>
    </source>
</evidence>
<dbReference type="InterPro" id="IPR014017">
    <property type="entry name" value="DNA_helicase_UvrD-like_C"/>
</dbReference>
<dbReference type="Gene3D" id="1.10.10.160">
    <property type="match status" value="1"/>
</dbReference>
<accession>A0A971CY25</accession>
<dbReference type="PANTHER" id="PTHR11070:SF69">
    <property type="entry name" value="ATP-DEPENDENT DNA HELICASE UVRD2"/>
    <property type="match status" value="1"/>
</dbReference>
<reference evidence="12" key="2">
    <citation type="submission" date="2020-01" db="EMBL/GenBank/DDBJ databases">
        <authorList>
            <person name="Campanaro S."/>
        </authorList>
    </citation>
    <scope>NUCLEOTIDE SEQUENCE</scope>
    <source>
        <strain evidence="12">AS01afH2WH_6</strain>
    </source>
</reference>
<dbReference type="EMBL" id="JAAXZR010000012">
    <property type="protein sequence ID" value="NLT79254.1"/>
    <property type="molecule type" value="Genomic_DNA"/>
</dbReference>
<protein>
    <recommendedName>
        <fullName evidence="8">DNA 3'-5' helicase</fullName>
        <ecNumber evidence="8">5.6.2.4</ecNumber>
    </recommendedName>
</protein>
<proteinExistence type="inferred from homology"/>
<dbReference type="InterPro" id="IPR014016">
    <property type="entry name" value="UvrD-like_ATP-bd"/>
</dbReference>
<dbReference type="PANTHER" id="PTHR11070">
    <property type="entry name" value="UVRD / RECB / PCRA DNA HELICASE FAMILY MEMBER"/>
    <property type="match status" value="1"/>
</dbReference>
<comment type="similarity">
    <text evidence="1">Belongs to the helicase family. UvrD subfamily.</text>
</comment>
<evidence type="ECO:0000256" key="10">
    <source>
        <dbReference type="PROSITE-ProRule" id="PRU00560"/>
    </source>
</evidence>
<dbReference type="InterPro" id="IPR027417">
    <property type="entry name" value="P-loop_NTPase"/>
</dbReference>
<dbReference type="SUPFAM" id="SSF52540">
    <property type="entry name" value="P-loop containing nucleoside triphosphate hydrolases"/>
    <property type="match status" value="1"/>
</dbReference>
<name>A0A971CY25_9BIFI</name>
<evidence type="ECO:0000256" key="3">
    <source>
        <dbReference type="ARBA" id="ARBA00022801"/>
    </source>
</evidence>
<dbReference type="GO" id="GO:0005524">
    <property type="term" value="F:ATP binding"/>
    <property type="evidence" value="ECO:0007669"/>
    <property type="project" value="UniProtKB-UniRule"/>
</dbReference>
<feature type="domain" description="UvrD-like helicase ATP-binding" evidence="11">
    <location>
        <begin position="13"/>
        <end position="299"/>
    </location>
</feature>
<dbReference type="EC" id="5.6.2.4" evidence="8"/>
<reference evidence="12" key="1">
    <citation type="journal article" date="2020" name="Biotechnol. Biofuels">
        <title>New insights from the biogas microbiome by comprehensive genome-resolved metagenomics of nearly 1600 species originating from multiple anaerobic digesters.</title>
        <authorList>
            <person name="Campanaro S."/>
            <person name="Treu L."/>
            <person name="Rodriguez-R L.M."/>
            <person name="Kovalovszki A."/>
            <person name="Ziels R.M."/>
            <person name="Maus I."/>
            <person name="Zhu X."/>
            <person name="Kougias P.G."/>
            <person name="Basile A."/>
            <person name="Luo G."/>
            <person name="Schluter A."/>
            <person name="Konstantinidis K.T."/>
            <person name="Angelidaki I."/>
        </authorList>
    </citation>
    <scope>NUCLEOTIDE SEQUENCE</scope>
    <source>
        <strain evidence="12">AS01afH2WH_6</strain>
    </source>
</reference>
<evidence type="ECO:0000256" key="4">
    <source>
        <dbReference type="ARBA" id="ARBA00022806"/>
    </source>
</evidence>
<dbReference type="GO" id="GO:0000725">
    <property type="term" value="P:recombinational repair"/>
    <property type="evidence" value="ECO:0007669"/>
    <property type="project" value="TreeGrafter"/>
</dbReference>
<keyword evidence="3 10" id="KW-0378">Hydrolase</keyword>
<dbReference type="CDD" id="cd18807">
    <property type="entry name" value="SF1_C_UvrD"/>
    <property type="match status" value="1"/>
</dbReference>
<comment type="caution">
    <text evidence="12">The sequence shown here is derived from an EMBL/GenBank/DDBJ whole genome shotgun (WGS) entry which is preliminary data.</text>
</comment>
<dbReference type="PROSITE" id="PS51198">
    <property type="entry name" value="UVRD_HELICASE_ATP_BIND"/>
    <property type="match status" value="1"/>
</dbReference>
<sequence length="504" mass="55777">MVRVSTQSDDFLDELDASQREAAVTTEGPVRIIAGAGAGKTRTITRRIAHACAVGDWNPARAVAVTFSVKAADEMGQRLQRLGAPSSITTSTFHSLALQQLRGVWHELCDTPFPHLVEKPGALTFRAMKRVLRSSDIDDSQVRDVMAEIAWLKVCLIDPDDYAKVCAAMHREPPANLDPERMSQIIGMFEDEKTARNQIDFNDMLLIACHVLQTPGELASSIRSQIGTLTVDEYQDLSPLQHRLMRLWLGDNRNICVVGDPAQTIYSFAGATSYYLRDFANEFAPVTADLTLNTDYRSTPQIIRYANKVLAASPEREHYIRLDASRTTGRRVQVTGYADDVAEARAVARRIAKAVQQGERMGDCAVLTRVNAQQTLICRALHEEGIRYRVRTETGWHNASMPSTEQGRKALMESLERGEDQGVATVSTIHAAKGLEFRHVWIVGCSEGLIPFSSPAAGETLEEERRLFYVGVTRAENSLHLSFSQGSGTSALSTRQASRFLLRG</sequence>
<dbReference type="Proteomes" id="UP000767327">
    <property type="component" value="Unassembled WGS sequence"/>
</dbReference>
<dbReference type="GO" id="GO:0003677">
    <property type="term" value="F:DNA binding"/>
    <property type="evidence" value="ECO:0007669"/>
    <property type="project" value="UniProtKB-KW"/>
</dbReference>
<evidence type="ECO:0000313" key="12">
    <source>
        <dbReference type="EMBL" id="NLT79254.1"/>
    </source>
</evidence>
<feature type="binding site" evidence="10">
    <location>
        <begin position="34"/>
        <end position="41"/>
    </location>
    <ligand>
        <name>ATP</name>
        <dbReference type="ChEBI" id="CHEBI:30616"/>
    </ligand>
</feature>
<dbReference type="CDD" id="cd17932">
    <property type="entry name" value="DEXQc_UvrD"/>
    <property type="match status" value="1"/>
</dbReference>
<dbReference type="GO" id="GO:0016787">
    <property type="term" value="F:hydrolase activity"/>
    <property type="evidence" value="ECO:0007669"/>
    <property type="project" value="UniProtKB-UniRule"/>
</dbReference>
<evidence type="ECO:0000256" key="2">
    <source>
        <dbReference type="ARBA" id="ARBA00022741"/>
    </source>
</evidence>
<evidence type="ECO:0000313" key="13">
    <source>
        <dbReference type="Proteomes" id="UP000767327"/>
    </source>
</evidence>
<dbReference type="Pfam" id="PF13361">
    <property type="entry name" value="UvrD_C"/>
    <property type="match status" value="2"/>
</dbReference>